<protein>
    <recommendedName>
        <fullName evidence="3">Carboxypeptidase regulatory-like domain-containing protein</fullName>
    </recommendedName>
</protein>
<dbReference type="Proteomes" id="UP001167796">
    <property type="component" value="Unassembled WGS sequence"/>
</dbReference>
<evidence type="ECO:0000313" key="1">
    <source>
        <dbReference type="EMBL" id="MDO7846530.1"/>
    </source>
</evidence>
<evidence type="ECO:0008006" key="3">
    <source>
        <dbReference type="Google" id="ProtNLM"/>
    </source>
</evidence>
<evidence type="ECO:0000313" key="2">
    <source>
        <dbReference type="Proteomes" id="UP001167796"/>
    </source>
</evidence>
<name>A0ABT9ABH2_9BACT</name>
<sequence length="159" mass="17097">MNRSLSLRSAQQLTGATTTTSAQRLASAPFLRPLLLGGLAVLGTVGSALAQDAPSVKAKQADAQSLWLTVENPTQQRMHMDVVCLSNKTSLVSETNRRASYGSQLSFKGLPAGQYAVLLRVGRERYRYNVDVKADAQTAISVRELMADKTSELVASATR</sequence>
<keyword evidence="2" id="KW-1185">Reference proteome</keyword>
<dbReference type="EMBL" id="JAUQSX010000004">
    <property type="protein sequence ID" value="MDO7846530.1"/>
    <property type="molecule type" value="Genomic_DNA"/>
</dbReference>
<reference evidence="1" key="1">
    <citation type="submission" date="2023-07" db="EMBL/GenBank/DDBJ databases">
        <authorList>
            <person name="Kim M.K."/>
        </authorList>
    </citation>
    <scope>NUCLEOTIDE SEQUENCE</scope>
    <source>
        <strain evidence="1">M29</strain>
    </source>
</reference>
<dbReference type="RefSeq" id="WP_305011218.1">
    <property type="nucleotide sequence ID" value="NZ_JAUQSX010000004.1"/>
</dbReference>
<comment type="caution">
    <text evidence="1">The sequence shown here is derived from an EMBL/GenBank/DDBJ whole genome shotgun (WGS) entry which is preliminary data.</text>
</comment>
<proteinExistence type="predicted"/>
<gene>
    <name evidence="1" type="ORF">Q5H92_09200</name>
</gene>
<accession>A0ABT9ABH2</accession>
<organism evidence="1 2">
    <name type="scientific">Hymenobacter mellowenesis</name>
    <dbReference type="NCBI Taxonomy" id="3063995"/>
    <lineage>
        <taxon>Bacteria</taxon>
        <taxon>Pseudomonadati</taxon>
        <taxon>Bacteroidota</taxon>
        <taxon>Cytophagia</taxon>
        <taxon>Cytophagales</taxon>
        <taxon>Hymenobacteraceae</taxon>
        <taxon>Hymenobacter</taxon>
    </lineage>
</organism>